<feature type="domain" description="Dienelactone hydrolase" evidence="1">
    <location>
        <begin position="40"/>
        <end position="247"/>
    </location>
</feature>
<dbReference type="InterPro" id="IPR029058">
    <property type="entry name" value="AB_hydrolase_fold"/>
</dbReference>
<keyword evidence="2" id="KW-0378">Hydrolase</keyword>
<dbReference type="Gene3D" id="3.40.50.1820">
    <property type="entry name" value="alpha/beta hydrolase"/>
    <property type="match status" value="1"/>
</dbReference>
<evidence type="ECO:0000313" key="2">
    <source>
        <dbReference type="EMBL" id="WTT22699.1"/>
    </source>
</evidence>
<gene>
    <name evidence="2" type="ORF">OHA22_47760</name>
</gene>
<dbReference type="SUPFAM" id="SSF53474">
    <property type="entry name" value="alpha/beta-Hydrolases"/>
    <property type="match status" value="1"/>
</dbReference>
<accession>A0AAU2AG84</accession>
<reference evidence="2" key="1">
    <citation type="submission" date="2022-10" db="EMBL/GenBank/DDBJ databases">
        <title>The complete genomes of actinobacterial strains from the NBC collection.</title>
        <authorList>
            <person name="Joergensen T.S."/>
            <person name="Alvarez Arevalo M."/>
            <person name="Sterndorff E.B."/>
            <person name="Faurdal D."/>
            <person name="Vuksanovic O."/>
            <person name="Mourched A.-S."/>
            <person name="Charusanti P."/>
            <person name="Shaw S."/>
            <person name="Blin K."/>
            <person name="Weber T."/>
        </authorList>
    </citation>
    <scope>NUCLEOTIDE SEQUENCE</scope>
    <source>
        <strain evidence="2">NBC_00093</strain>
    </source>
</reference>
<name>A0AAU2AG84_9ACTN</name>
<organism evidence="2">
    <name type="scientific">Streptomyces sp. NBC_00093</name>
    <dbReference type="NCBI Taxonomy" id="2975649"/>
    <lineage>
        <taxon>Bacteria</taxon>
        <taxon>Bacillati</taxon>
        <taxon>Actinomycetota</taxon>
        <taxon>Actinomycetes</taxon>
        <taxon>Kitasatosporales</taxon>
        <taxon>Streptomycetaceae</taxon>
        <taxon>Streptomyces</taxon>
    </lineage>
</organism>
<dbReference type="GO" id="GO:0016787">
    <property type="term" value="F:hydrolase activity"/>
    <property type="evidence" value="ECO:0007669"/>
    <property type="project" value="UniProtKB-KW"/>
</dbReference>
<dbReference type="InterPro" id="IPR051049">
    <property type="entry name" value="Dienelactone_hydrolase-like"/>
</dbReference>
<evidence type="ECO:0000259" key="1">
    <source>
        <dbReference type="Pfam" id="PF01738"/>
    </source>
</evidence>
<dbReference type="EMBL" id="CP108222">
    <property type="protein sequence ID" value="WTT22699.1"/>
    <property type="molecule type" value="Genomic_DNA"/>
</dbReference>
<dbReference type="PANTHER" id="PTHR46623:SF6">
    <property type="entry name" value="ALPHA_BETA-HYDROLASES SUPERFAMILY PROTEIN"/>
    <property type="match status" value="1"/>
</dbReference>
<dbReference type="AlphaFoldDB" id="A0AAU2AG84"/>
<protein>
    <submittedName>
        <fullName evidence="2">Dienelactone hydrolase family protein</fullName>
    </submittedName>
</protein>
<sequence length="260" mass="27122">MCHADIPPGEATPDVVRRDVEIGLPTGEAMPAQHVVTVPGAPAVLIIADMLGRSPFYEHLAALVAAAGFQALLPDVFFRQGPLAEAGAEAAIARRAKLDERQSVEDMRAAVGWLGARCAGTAVGTIGFCMGGTFALDLASTQDDLVTVAYYGFPEPPPWVVSPPPRPIDLVDSLRGPVLAFWGDQDDTVGLASVERYAERARAANTHFEHTVLPGLGHGFLGSAALGDSADAAGATWTRTIAHLRDHLDAEGAQPSTAAG</sequence>
<dbReference type="InterPro" id="IPR002925">
    <property type="entry name" value="Dienelactn_hydro"/>
</dbReference>
<proteinExistence type="predicted"/>
<dbReference type="PANTHER" id="PTHR46623">
    <property type="entry name" value="CARBOXYMETHYLENEBUTENOLIDASE-RELATED"/>
    <property type="match status" value="1"/>
</dbReference>
<dbReference type="Pfam" id="PF01738">
    <property type="entry name" value="DLH"/>
    <property type="match status" value="1"/>
</dbReference>